<keyword evidence="1" id="KW-0812">Transmembrane</keyword>
<organism evidence="2 3">
    <name type="scientific">Actinokineospora soli</name>
    <dbReference type="NCBI Taxonomy" id="1048753"/>
    <lineage>
        <taxon>Bacteria</taxon>
        <taxon>Bacillati</taxon>
        <taxon>Actinomycetota</taxon>
        <taxon>Actinomycetes</taxon>
        <taxon>Pseudonocardiales</taxon>
        <taxon>Pseudonocardiaceae</taxon>
        <taxon>Actinokineospora</taxon>
    </lineage>
</organism>
<dbReference type="Pfam" id="PF13576">
    <property type="entry name" value="Pentapeptide_3"/>
    <property type="match status" value="1"/>
</dbReference>
<evidence type="ECO:0000313" key="2">
    <source>
        <dbReference type="EMBL" id="MFC7615360.1"/>
    </source>
</evidence>
<dbReference type="Proteomes" id="UP001596512">
    <property type="component" value="Unassembled WGS sequence"/>
</dbReference>
<dbReference type="Gene3D" id="2.160.20.80">
    <property type="entry name" value="E3 ubiquitin-protein ligase SopA"/>
    <property type="match status" value="1"/>
</dbReference>
<dbReference type="EMBL" id="JBHTEY010000004">
    <property type="protein sequence ID" value="MFC7615360.1"/>
    <property type="molecule type" value="Genomic_DNA"/>
</dbReference>
<dbReference type="SUPFAM" id="SSF141571">
    <property type="entry name" value="Pentapeptide repeat-like"/>
    <property type="match status" value="1"/>
</dbReference>
<name>A0ABW2TNI3_9PSEU</name>
<protein>
    <submittedName>
        <fullName evidence="2">Pentapeptide repeat-containing protein</fullName>
    </submittedName>
</protein>
<evidence type="ECO:0000313" key="3">
    <source>
        <dbReference type="Proteomes" id="UP001596512"/>
    </source>
</evidence>
<accession>A0ABW2TNI3</accession>
<proteinExistence type="predicted"/>
<gene>
    <name evidence="2" type="ORF">ACFQV2_19510</name>
</gene>
<keyword evidence="1" id="KW-0472">Membrane</keyword>
<reference evidence="3" key="1">
    <citation type="journal article" date="2019" name="Int. J. Syst. Evol. Microbiol.">
        <title>The Global Catalogue of Microorganisms (GCM) 10K type strain sequencing project: providing services to taxonomists for standard genome sequencing and annotation.</title>
        <authorList>
            <consortium name="The Broad Institute Genomics Platform"/>
            <consortium name="The Broad Institute Genome Sequencing Center for Infectious Disease"/>
            <person name="Wu L."/>
            <person name="Ma J."/>
        </authorList>
    </citation>
    <scope>NUCLEOTIDE SEQUENCE [LARGE SCALE GENOMIC DNA]</scope>
    <source>
        <strain evidence="3">JCM 17695</strain>
    </source>
</reference>
<keyword evidence="3" id="KW-1185">Reference proteome</keyword>
<evidence type="ECO:0000256" key="1">
    <source>
        <dbReference type="SAM" id="Phobius"/>
    </source>
</evidence>
<keyword evidence="1" id="KW-1133">Transmembrane helix</keyword>
<sequence>MLLLLAGSELFGWVDWAAVGRWVSGYELVLVLAAGGLAFVVVGIVRGLTSHKVGRRPPLSWWAIAAGVALVIGVVWGTTGWLLAEAGRSKTDPAAARVEAVKTGFGIGAGTGGVLALLLAVRRQWHQEVTAADTQAHQEQVAEDARLDAGARRVTELYTKAAEQLGSDKAPVRLAGLYALERLAQDNPTQRQTIVNVLCAYLRMPYTQPGDPPADNAEEKLAHAYRERTQEREVRLAAQSILAHHLRPGPSRDNPVETFWPGIDLNLSGAALVQFALDRCTMHDADFRKATFTEGTWFDEAIFTGKAWFRQAIFIGDAKFRSATFTDGAWFRQATFTGNARFEGSTFVGDAKFGEVTFTGNAAFTDEAAHTDDAKWGDTTFKGNANFDRSTFTSAATFGKDSLPSTRYLDDKTSSPWTNFSGAQFARKVPAEVARFVSAPSAGDAPGSGTHPVENR</sequence>
<feature type="transmembrane region" description="Helical" evidence="1">
    <location>
        <begin position="61"/>
        <end position="84"/>
    </location>
</feature>
<feature type="transmembrane region" description="Helical" evidence="1">
    <location>
        <begin position="28"/>
        <end position="49"/>
    </location>
</feature>
<dbReference type="InterPro" id="IPR001646">
    <property type="entry name" value="5peptide_repeat"/>
</dbReference>
<comment type="caution">
    <text evidence="2">The sequence shown here is derived from an EMBL/GenBank/DDBJ whole genome shotgun (WGS) entry which is preliminary data.</text>
</comment>